<feature type="non-terminal residue" evidence="1">
    <location>
        <position position="1"/>
    </location>
</feature>
<evidence type="ECO:0000313" key="2">
    <source>
        <dbReference type="EMBL" id="CAF4970181.1"/>
    </source>
</evidence>
<sequence length="45" mass="5342">MGPYYVSYKEYSKDLYPRYCSSFGYLMDSKTRNLIVQEGFTDNNP</sequence>
<evidence type="ECO:0000313" key="3">
    <source>
        <dbReference type="EMBL" id="CAF5139283.1"/>
    </source>
</evidence>
<dbReference type="Proteomes" id="UP000663848">
    <property type="component" value="Unassembled WGS sequence"/>
</dbReference>
<dbReference type="EMBL" id="CAJOBP010075171">
    <property type="protein sequence ID" value="CAF4896180.1"/>
    <property type="molecule type" value="Genomic_DNA"/>
</dbReference>
<accession>A0A821UV96</accession>
<keyword evidence="4" id="KW-1185">Reference proteome</keyword>
<organism evidence="1 4">
    <name type="scientific">Rotaria socialis</name>
    <dbReference type="NCBI Taxonomy" id="392032"/>
    <lineage>
        <taxon>Eukaryota</taxon>
        <taxon>Metazoa</taxon>
        <taxon>Spiralia</taxon>
        <taxon>Gnathifera</taxon>
        <taxon>Rotifera</taxon>
        <taxon>Eurotatoria</taxon>
        <taxon>Bdelloidea</taxon>
        <taxon>Philodinida</taxon>
        <taxon>Philodinidae</taxon>
        <taxon>Rotaria</taxon>
    </lineage>
</organism>
<dbReference type="EMBL" id="CAJOBR010090132">
    <property type="protein sequence ID" value="CAF5139283.1"/>
    <property type="molecule type" value="Genomic_DNA"/>
</dbReference>
<proteinExistence type="predicted"/>
<protein>
    <submittedName>
        <fullName evidence="1">Uncharacterized protein</fullName>
    </submittedName>
</protein>
<gene>
    <name evidence="3" type="ORF">QYT958_LOCUS47540</name>
    <name evidence="1" type="ORF">UJA718_LOCUS45298</name>
    <name evidence="2" type="ORF">UJA718_LOCUS48719</name>
</gene>
<dbReference type="EMBL" id="CAJOBP010098827">
    <property type="protein sequence ID" value="CAF4970181.1"/>
    <property type="molecule type" value="Genomic_DNA"/>
</dbReference>
<dbReference type="Proteomes" id="UP000663873">
    <property type="component" value="Unassembled WGS sequence"/>
</dbReference>
<dbReference type="AlphaFoldDB" id="A0A821UV96"/>
<comment type="caution">
    <text evidence="1">The sequence shown here is derived from an EMBL/GenBank/DDBJ whole genome shotgun (WGS) entry which is preliminary data.</text>
</comment>
<evidence type="ECO:0000313" key="4">
    <source>
        <dbReference type="Proteomes" id="UP000663873"/>
    </source>
</evidence>
<evidence type="ECO:0000313" key="1">
    <source>
        <dbReference type="EMBL" id="CAF4896180.1"/>
    </source>
</evidence>
<reference evidence="1" key="1">
    <citation type="submission" date="2021-02" db="EMBL/GenBank/DDBJ databases">
        <authorList>
            <person name="Nowell W R."/>
        </authorList>
    </citation>
    <scope>NUCLEOTIDE SEQUENCE</scope>
</reference>
<name>A0A821UV96_9BILA</name>